<dbReference type="InterPro" id="IPR051051">
    <property type="entry name" value="E3_ubiq-ligase_TRIM/RNF"/>
</dbReference>
<evidence type="ECO:0000256" key="1">
    <source>
        <dbReference type="ARBA" id="ARBA00022723"/>
    </source>
</evidence>
<dbReference type="InterPro" id="IPR058030">
    <property type="entry name" value="TRIM8/14/16/25/29/45/65_CC"/>
</dbReference>
<dbReference type="Pfam" id="PF13765">
    <property type="entry name" value="PRY"/>
    <property type="match status" value="1"/>
</dbReference>
<dbReference type="AlphaFoldDB" id="A0A8C8GYB6"/>
<keyword evidence="9" id="KW-1185">Reference proteome</keyword>
<dbReference type="PRINTS" id="PR01407">
    <property type="entry name" value="BUTYPHLNCDUF"/>
</dbReference>
<dbReference type="PROSITE" id="PS50119">
    <property type="entry name" value="ZF_BBOX"/>
    <property type="match status" value="1"/>
</dbReference>
<dbReference type="PANTHER" id="PTHR25465:SF32">
    <property type="entry name" value="BLOODTHIRSTY-RELATED GENE FAMILY, MEMBER 16 ISOFORM X1-RELATED"/>
    <property type="match status" value="1"/>
</dbReference>
<dbReference type="Pfam" id="PF00622">
    <property type="entry name" value="SPRY"/>
    <property type="match status" value="1"/>
</dbReference>
<name>A0A8C8GYB6_ONCTS</name>
<reference evidence="8" key="2">
    <citation type="submission" date="2025-09" db="UniProtKB">
        <authorList>
            <consortium name="Ensembl"/>
        </authorList>
    </citation>
    <scope>IDENTIFICATION</scope>
</reference>
<accession>A0A8C8GYB6</accession>
<dbReference type="Proteomes" id="UP000694402">
    <property type="component" value="Unassembled WGS sequence"/>
</dbReference>
<evidence type="ECO:0000313" key="9">
    <source>
        <dbReference type="Proteomes" id="UP000694402"/>
    </source>
</evidence>
<feature type="domain" description="B box-type" evidence="6">
    <location>
        <begin position="133"/>
        <end position="173"/>
    </location>
</feature>
<dbReference type="Gene3D" id="2.60.120.920">
    <property type="match status" value="1"/>
</dbReference>
<dbReference type="GO" id="GO:0008270">
    <property type="term" value="F:zinc ion binding"/>
    <property type="evidence" value="ECO:0007669"/>
    <property type="project" value="UniProtKB-KW"/>
</dbReference>
<protein>
    <submittedName>
        <fullName evidence="8">Uncharacterized protein</fullName>
    </submittedName>
</protein>
<keyword evidence="2 4" id="KW-0863">Zinc-finger</keyword>
<evidence type="ECO:0000259" key="6">
    <source>
        <dbReference type="PROSITE" id="PS50119"/>
    </source>
</evidence>
<dbReference type="Pfam" id="PF25600">
    <property type="entry name" value="TRIM_CC"/>
    <property type="match status" value="1"/>
</dbReference>
<dbReference type="Gene3D" id="3.30.160.60">
    <property type="entry name" value="Classic Zinc Finger"/>
    <property type="match status" value="1"/>
</dbReference>
<dbReference type="InterPro" id="IPR000315">
    <property type="entry name" value="Znf_B-box"/>
</dbReference>
<keyword evidence="5" id="KW-0175">Coiled coil</keyword>
<dbReference type="SUPFAM" id="SSF49899">
    <property type="entry name" value="Concanavalin A-like lectins/glucanases"/>
    <property type="match status" value="1"/>
</dbReference>
<dbReference type="SUPFAM" id="SSF57845">
    <property type="entry name" value="B-box zinc-binding domain"/>
    <property type="match status" value="1"/>
</dbReference>
<dbReference type="SMART" id="SM00336">
    <property type="entry name" value="BBOX"/>
    <property type="match status" value="1"/>
</dbReference>
<dbReference type="FunFam" id="2.60.120.920:FF:000004">
    <property type="entry name" value="Butyrophilin subfamily 1 member A1"/>
    <property type="match status" value="1"/>
</dbReference>
<dbReference type="CDD" id="cd19769">
    <property type="entry name" value="Bbox2_TRIM16-like"/>
    <property type="match status" value="1"/>
</dbReference>
<organism evidence="8 9">
    <name type="scientific">Oncorhynchus tshawytscha</name>
    <name type="common">Chinook salmon</name>
    <name type="synonym">Salmo tshawytscha</name>
    <dbReference type="NCBI Taxonomy" id="74940"/>
    <lineage>
        <taxon>Eukaryota</taxon>
        <taxon>Metazoa</taxon>
        <taxon>Chordata</taxon>
        <taxon>Craniata</taxon>
        <taxon>Vertebrata</taxon>
        <taxon>Euteleostomi</taxon>
        <taxon>Actinopterygii</taxon>
        <taxon>Neopterygii</taxon>
        <taxon>Teleostei</taxon>
        <taxon>Protacanthopterygii</taxon>
        <taxon>Salmoniformes</taxon>
        <taxon>Salmonidae</taxon>
        <taxon>Salmoninae</taxon>
        <taxon>Oncorhynchus</taxon>
    </lineage>
</organism>
<dbReference type="InterPro" id="IPR043136">
    <property type="entry name" value="B30.2/SPRY_sf"/>
</dbReference>
<dbReference type="CDD" id="cd13733">
    <property type="entry name" value="SPRY_PRY_C-I_1"/>
    <property type="match status" value="1"/>
</dbReference>
<dbReference type="GeneTree" id="ENSGT01040000240385"/>
<evidence type="ECO:0000256" key="5">
    <source>
        <dbReference type="SAM" id="Coils"/>
    </source>
</evidence>
<dbReference type="InterPro" id="IPR003879">
    <property type="entry name" value="Butyrophylin_SPRY"/>
</dbReference>
<evidence type="ECO:0000256" key="2">
    <source>
        <dbReference type="ARBA" id="ARBA00022771"/>
    </source>
</evidence>
<dbReference type="PANTHER" id="PTHR25465">
    <property type="entry name" value="B-BOX DOMAIN CONTAINING"/>
    <property type="match status" value="1"/>
</dbReference>
<evidence type="ECO:0000256" key="4">
    <source>
        <dbReference type="PROSITE-ProRule" id="PRU00024"/>
    </source>
</evidence>
<evidence type="ECO:0000259" key="7">
    <source>
        <dbReference type="PROSITE" id="PS50188"/>
    </source>
</evidence>
<proteinExistence type="predicted"/>
<keyword evidence="1" id="KW-0479">Metal-binding</keyword>
<dbReference type="InterPro" id="IPR006574">
    <property type="entry name" value="PRY"/>
</dbReference>
<dbReference type="InterPro" id="IPR003877">
    <property type="entry name" value="SPRY_dom"/>
</dbReference>
<dbReference type="PROSITE" id="PS50188">
    <property type="entry name" value="B302_SPRY"/>
    <property type="match status" value="1"/>
</dbReference>
<dbReference type="Gene3D" id="4.10.830.40">
    <property type="match status" value="1"/>
</dbReference>
<dbReference type="Ensembl" id="ENSOTST00005059172.2">
    <property type="protein sequence ID" value="ENSOTSP00005054326.2"/>
    <property type="gene ID" value="ENSOTSG00005026319.2"/>
</dbReference>
<feature type="coiled-coil region" evidence="5">
    <location>
        <begin position="242"/>
        <end position="280"/>
    </location>
</feature>
<evidence type="ECO:0000256" key="3">
    <source>
        <dbReference type="ARBA" id="ARBA00022833"/>
    </source>
</evidence>
<dbReference type="InterPro" id="IPR013320">
    <property type="entry name" value="ConA-like_dom_sf"/>
</dbReference>
<keyword evidence="3" id="KW-0862">Zinc</keyword>
<feature type="domain" description="B30.2/SPRY" evidence="7">
    <location>
        <begin position="333"/>
        <end position="523"/>
    </location>
</feature>
<sequence length="568" mass="64285">MKSSSSALSVWMCSLSQSLSPVDTTNDLCQCPLCMEKFRQRPELQVNTLISEMAAQLKKLAPVEATPFTPGQAQTTTLAKSGEVPCDVCTDTKLVSLKSCLVCLASYCETHLEPHQRVASFKKHKLIDPVENLEDRVCKKHERPLELFCRSDQMCVCQFCTETDHKTHKTVPIEEEYRERKTQMRKTKGKVQEMIQERLLKVKEIKHAVELSKRDVKREIAAGVEVFTAMVRCIEKSQAELIEVVEGKQKAAERRAEGLIEELEQEITELKRGSTELEQLSDIEDHLPLLHSSPSLCTTLPHTKNWSEICVHSSVGVGTLGRFLSQLEETLGKEMKNVCVADLKKIQQYAVDVTLDPDTAYAKLILSKDRKQVRYGDKKQNLPANPERFDYHTRVLGKDGFSSGRFYYEVQVKGRTSWGLGMARESINRKGVNLLSLANGYWALGLENGDEYEVCTGFYVPLTLREKPQKVGCLWIMRRVRFSFMMWRPGLISTLSLATPLLRDSTHCSLQARIFLVITQLHLSSLRSSLTEFNEQGTQSMGITAICLIQCGDISSCDRYFLVLDLIS</sequence>
<dbReference type="SMART" id="SM00589">
    <property type="entry name" value="PRY"/>
    <property type="match status" value="1"/>
</dbReference>
<evidence type="ECO:0000313" key="8">
    <source>
        <dbReference type="Ensembl" id="ENSOTSP00005054326.2"/>
    </source>
</evidence>
<dbReference type="Pfam" id="PF00643">
    <property type="entry name" value="zf-B_box"/>
    <property type="match status" value="1"/>
</dbReference>
<dbReference type="GO" id="GO:0005737">
    <property type="term" value="C:cytoplasm"/>
    <property type="evidence" value="ECO:0007669"/>
    <property type="project" value="UniProtKB-ARBA"/>
</dbReference>
<dbReference type="InterPro" id="IPR001870">
    <property type="entry name" value="B30.2/SPRY"/>
</dbReference>
<reference evidence="8" key="1">
    <citation type="submission" date="2025-08" db="UniProtKB">
        <authorList>
            <consortium name="Ensembl"/>
        </authorList>
    </citation>
    <scope>IDENTIFICATION</scope>
</reference>